<name>A0A6A6F409_9PEZI</name>
<feature type="domain" description="Rit1 DUSP-like" evidence="1">
    <location>
        <begin position="347"/>
        <end position="453"/>
    </location>
</feature>
<feature type="domain" description="Rit1 N-terminal" evidence="2">
    <location>
        <begin position="28"/>
        <end position="289"/>
    </location>
</feature>
<proteinExistence type="predicted"/>
<accession>A0A6A6F409</accession>
<dbReference type="EMBL" id="ML992696">
    <property type="protein sequence ID" value="KAF2208163.1"/>
    <property type="molecule type" value="Genomic_DNA"/>
</dbReference>
<dbReference type="PIRSF" id="PIRSF007747">
    <property type="entry name" value="Ribosyl_Ptfrase"/>
    <property type="match status" value="1"/>
</dbReference>
<dbReference type="Pfam" id="PF04179">
    <property type="entry name" value="Init_tRNA_PT"/>
    <property type="match status" value="1"/>
</dbReference>
<dbReference type="PANTHER" id="PTHR31811">
    <property type="entry name" value="TRNA A64-2'-O-RIBOSYLPHOSPHATE TRANSFERASE"/>
    <property type="match status" value="1"/>
</dbReference>
<dbReference type="GO" id="GO:0019988">
    <property type="term" value="P:charged-tRNA amino acid modification"/>
    <property type="evidence" value="ECO:0007669"/>
    <property type="project" value="InterPro"/>
</dbReference>
<dbReference type="Pfam" id="PF17184">
    <property type="entry name" value="Rit1_C"/>
    <property type="match status" value="1"/>
</dbReference>
<organism evidence="3 4">
    <name type="scientific">Cercospora zeae-maydis SCOH1-5</name>
    <dbReference type="NCBI Taxonomy" id="717836"/>
    <lineage>
        <taxon>Eukaryota</taxon>
        <taxon>Fungi</taxon>
        <taxon>Dikarya</taxon>
        <taxon>Ascomycota</taxon>
        <taxon>Pezizomycotina</taxon>
        <taxon>Dothideomycetes</taxon>
        <taxon>Dothideomycetidae</taxon>
        <taxon>Mycosphaerellales</taxon>
        <taxon>Mycosphaerellaceae</taxon>
        <taxon>Cercospora</taxon>
    </lineage>
</organism>
<dbReference type="GO" id="GO:0005737">
    <property type="term" value="C:cytoplasm"/>
    <property type="evidence" value="ECO:0007669"/>
    <property type="project" value="TreeGrafter"/>
</dbReference>
<reference evidence="3" key="1">
    <citation type="journal article" date="2020" name="Stud. Mycol.">
        <title>101 Dothideomycetes genomes: a test case for predicting lifestyles and emergence of pathogens.</title>
        <authorList>
            <person name="Haridas S."/>
            <person name="Albert R."/>
            <person name="Binder M."/>
            <person name="Bloem J."/>
            <person name="Labutti K."/>
            <person name="Salamov A."/>
            <person name="Andreopoulos B."/>
            <person name="Baker S."/>
            <person name="Barry K."/>
            <person name="Bills G."/>
            <person name="Bluhm B."/>
            <person name="Cannon C."/>
            <person name="Castanera R."/>
            <person name="Culley D."/>
            <person name="Daum C."/>
            <person name="Ezra D."/>
            <person name="Gonzalez J."/>
            <person name="Henrissat B."/>
            <person name="Kuo A."/>
            <person name="Liang C."/>
            <person name="Lipzen A."/>
            <person name="Lutzoni F."/>
            <person name="Magnuson J."/>
            <person name="Mondo S."/>
            <person name="Nolan M."/>
            <person name="Ohm R."/>
            <person name="Pangilinan J."/>
            <person name="Park H.-J."/>
            <person name="Ramirez L."/>
            <person name="Alfaro M."/>
            <person name="Sun H."/>
            <person name="Tritt A."/>
            <person name="Yoshinaga Y."/>
            <person name="Zwiers L.-H."/>
            <person name="Turgeon B."/>
            <person name="Goodwin S."/>
            <person name="Spatafora J."/>
            <person name="Crous P."/>
            <person name="Grigoriev I."/>
        </authorList>
    </citation>
    <scope>NUCLEOTIDE SEQUENCE</scope>
    <source>
        <strain evidence="3">SCOH1-5</strain>
    </source>
</reference>
<dbReference type="PANTHER" id="PTHR31811:SF0">
    <property type="entry name" value="TRNA A64-2'-O-RIBOSYLPHOSPHATE TRANSFERASE"/>
    <property type="match status" value="1"/>
</dbReference>
<sequence>MSPPQALQQQDLIFSSASQVLKQTLSELKRSNLTVHNRLQSIYQDSEFVVSVSEAYNNAPLIANERCGCWYIPPDRKQGSVYFKSTDGHFGQWALSLRRLNLTLFDHLQRGCVVVIDSTRRGKSMSDAMSKTVPIWACVWNRVLFPDHQSGQHLELQTPGDVVSKSEHAQIESRVQGWVEDLKRLGIDLDGLRKKLNGRPMRVSWQRPGDEMPTEDDWSESNDANLIVLCTASNQTSNDTSATSDYVQGAADDPESWSLGLDATMFWKHRKELIAASEDELPQLIGEIVANARQNVDTVVPRAIKPTSNLYVGTNAATATTSGDFDFIISCTTKPDEALLKAMRDRYINLRLPEGKIGSRILRTELLKLETILPKIDSKSKILATCHNGKDLSVGVALAMLCKCFEDSGFVRETAEMLPVNKTLIKQKLSWIMISLPDASPSRATLQSVNAWLMG</sequence>
<dbReference type="InterPro" id="IPR033421">
    <property type="entry name" value="Rit1_DUSP-like"/>
</dbReference>
<dbReference type="OrthoDB" id="45256at2759"/>
<evidence type="ECO:0000259" key="2">
    <source>
        <dbReference type="Pfam" id="PF17184"/>
    </source>
</evidence>
<dbReference type="GO" id="GO:0043399">
    <property type="term" value="F:tRNA adenosine(64)-2'-O-ribosylphosphate transferase activity"/>
    <property type="evidence" value="ECO:0007669"/>
    <property type="project" value="InterPro"/>
</dbReference>
<keyword evidence="4" id="KW-1185">Reference proteome</keyword>
<dbReference type="InterPro" id="IPR007306">
    <property type="entry name" value="Rit1"/>
</dbReference>
<gene>
    <name evidence="3" type="ORF">CERZMDRAFT_49686</name>
</gene>
<evidence type="ECO:0000313" key="4">
    <source>
        <dbReference type="Proteomes" id="UP000799539"/>
    </source>
</evidence>
<dbReference type="InterPro" id="IPR033449">
    <property type="entry name" value="Rit1_N"/>
</dbReference>
<dbReference type="AlphaFoldDB" id="A0A6A6F409"/>
<evidence type="ECO:0000313" key="3">
    <source>
        <dbReference type="EMBL" id="KAF2208163.1"/>
    </source>
</evidence>
<evidence type="ECO:0000259" key="1">
    <source>
        <dbReference type="Pfam" id="PF04179"/>
    </source>
</evidence>
<protein>
    <recommendedName>
        <fullName evidence="5">Initiator tRNA phosphoribosyl transferase</fullName>
    </recommendedName>
</protein>
<dbReference type="Proteomes" id="UP000799539">
    <property type="component" value="Unassembled WGS sequence"/>
</dbReference>
<evidence type="ECO:0008006" key="5">
    <source>
        <dbReference type="Google" id="ProtNLM"/>
    </source>
</evidence>